<dbReference type="Proteomes" id="UP001165082">
    <property type="component" value="Unassembled WGS sequence"/>
</dbReference>
<feature type="non-terminal residue" evidence="1">
    <location>
        <position position="1"/>
    </location>
</feature>
<accession>A0A9W7L207</accession>
<comment type="caution">
    <text evidence="1">The sequence shown here is derived from an EMBL/GenBank/DDBJ whole genome shotgun (WGS) entry which is preliminary data.</text>
</comment>
<keyword evidence="2" id="KW-1185">Reference proteome</keyword>
<proteinExistence type="predicted"/>
<evidence type="ECO:0000313" key="2">
    <source>
        <dbReference type="Proteomes" id="UP001165082"/>
    </source>
</evidence>
<gene>
    <name evidence="1" type="ORF">TrRE_jg5921</name>
</gene>
<dbReference type="AlphaFoldDB" id="A0A9W7L207"/>
<dbReference type="EMBL" id="BRXZ01008272">
    <property type="protein sequence ID" value="GMI23866.1"/>
    <property type="molecule type" value="Genomic_DNA"/>
</dbReference>
<name>A0A9W7L207_9STRA</name>
<organism evidence="1 2">
    <name type="scientific">Triparma retinervis</name>
    <dbReference type="NCBI Taxonomy" id="2557542"/>
    <lineage>
        <taxon>Eukaryota</taxon>
        <taxon>Sar</taxon>
        <taxon>Stramenopiles</taxon>
        <taxon>Ochrophyta</taxon>
        <taxon>Bolidophyceae</taxon>
        <taxon>Parmales</taxon>
        <taxon>Triparmaceae</taxon>
        <taxon>Triparma</taxon>
    </lineage>
</organism>
<sequence length="44" mass="5132">HPEGMVVNKKFIEEGKWELKVADRVYECDVSLGPPFDQKNEKIK</sequence>
<protein>
    <submittedName>
        <fullName evidence="1">Uncharacterized protein</fullName>
    </submittedName>
</protein>
<reference evidence="1" key="1">
    <citation type="submission" date="2022-07" db="EMBL/GenBank/DDBJ databases">
        <title>Genome analysis of Parmales, a sister group of diatoms, reveals the evolutionary specialization of diatoms from phago-mixotrophs to photoautotrophs.</title>
        <authorList>
            <person name="Ban H."/>
            <person name="Sato S."/>
            <person name="Yoshikawa S."/>
            <person name="Kazumasa Y."/>
            <person name="Nakamura Y."/>
            <person name="Ichinomiya M."/>
            <person name="Saitoh K."/>
            <person name="Sato N."/>
            <person name="Blanc-Mathieu R."/>
            <person name="Endo H."/>
            <person name="Kuwata A."/>
            <person name="Ogata H."/>
        </authorList>
    </citation>
    <scope>NUCLEOTIDE SEQUENCE</scope>
</reference>
<evidence type="ECO:0000313" key="1">
    <source>
        <dbReference type="EMBL" id="GMI23866.1"/>
    </source>
</evidence>